<evidence type="ECO:0000259" key="2">
    <source>
        <dbReference type="PROSITE" id="PS50030"/>
    </source>
</evidence>
<dbReference type="Gene3D" id="1.20.120.1920">
    <property type="entry name" value="UBAP1 SOUBA domain"/>
    <property type="match status" value="1"/>
</dbReference>
<feature type="domain" description="UBA" evidence="2">
    <location>
        <begin position="504"/>
        <end position="545"/>
    </location>
</feature>
<feature type="region of interest" description="Disordered" evidence="1">
    <location>
        <begin position="133"/>
        <end position="154"/>
    </location>
</feature>
<keyword evidence="4" id="KW-1185">Reference proteome</keyword>
<protein>
    <recommendedName>
        <fullName evidence="2">UBA domain-containing protein</fullName>
    </recommendedName>
</protein>
<accession>A0A5N5TJU2</accession>
<dbReference type="GO" id="GO:0043130">
    <property type="term" value="F:ubiquitin binding"/>
    <property type="evidence" value="ECO:0007669"/>
    <property type="project" value="InterPro"/>
</dbReference>
<dbReference type="PROSITE" id="PS50030">
    <property type="entry name" value="UBA"/>
    <property type="match status" value="1"/>
</dbReference>
<feature type="compositionally biased region" description="Polar residues" evidence="1">
    <location>
        <begin position="415"/>
        <end position="436"/>
    </location>
</feature>
<proteinExistence type="predicted"/>
<dbReference type="GO" id="GO:0043162">
    <property type="term" value="P:ubiquitin-dependent protein catabolic process via the multivesicular body sorting pathway"/>
    <property type="evidence" value="ECO:0007669"/>
    <property type="project" value="InterPro"/>
</dbReference>
<dbReference type="EMBL" id="SEYY01000809">
    <property type="protein sequence ID" value="KAB7506434.1"/>
    <property type="molecule type" value="Genomic_DNA"/>
</dbReference>
<feature type="non-terminal residue" evidence="3">
    <location>
        <position position="591"/>
    </location>
</feature>
<sequence>MFKKKYLNTYDLTREYEMLKWIQNLKTYKEEKIKLRKQKIEKYEEEKEEERRIQLEKLEQKRKEEEEENKRRIEQNEIKEKEEIENSDGESKSLDGEIGEKELEECDEKASNIEDISTQSQNTDFVIDVEENSPHQAGQSTSRQRQDPVDGSPHVYNQNTSTVAVNVHNITYPPMLIPTQFSAQPSHHKSPTKSRCNINFADFEGDATDPFDNASLKSINDMEELAKILQNSNIKQKSDNQNFTFPQSGTYLNGGYSYNPYSYMNFTDTTSPLNNPSHFNQISSYQAKSSSSPVTAVPLAGKSSTPFQNEKYLADKQYPQWNQFGPNNTSIALSESSQYKPFNYLAPHNVMSPNSNANVPLSDTNVVNRSLNNGSFQLPNSGVTDIALSKRPDLEDFYTRYYANTKKPLSEVRSGENTPINHQTNKASLTSSNSVPDLTASEDCEVSKITANNQFETAVSPFKRPSRPYSTSGYEVYQNKTVGQNRSSTNVNRRKLPDPFTQLTEDAQTVVQNMAEMGFPRDRVARAVQKLGTEHKNLPEVLLTLQSFQESGEDAYLSERAFYYYMGDVSKVNEFLAAAKTLLDLGFEEEK</sequence>
<dbReference type="GO" id="GO:0000813">
    <property type="term" value="C:ESCRT I complex"/>
    <property type="evidence" value="ECO:0007669"/>
    <property type="project" value="InterPro"/>
</dbReference>
<reference evidence="3 4" key="1">
    <citation type="journal article" date="2019" name="PLoS Biol.">
        <title>Sex chromosomes control vertical transmission of feminizing Wolbachia symbionts in an isopod.</title>
        <authorList>
            <person name="Becking T."/>
            <person name="Chebbi M.A."/>
            <person name="Giraud I."/>
            <person name="Moumen B."/>
            <person name="Laverre T."/>
            <person name="Caubet Y."/>
            <person name="Peccoud J."/>
            <person name="Gilbert C."/>
            <person name="Cordaux R."/>
        </authorList>
    </citation>
    <scope>NUCLEOTIDE SEQUENCE [LARGE SCALE GENOMIC DNA]</scope>
    <source>
        <strain evidence="3">ANa2</strain>
        <tissue evidence="3">Whole body excluding digestive tract and cuticle</tissue>
    </source>
</reference>
<dbReference type="InterPro" id="IPR042575">
    <property type="entry name" value="UBAP1_C"/>
</dbReference>
<dbReference type="AlphaFoldDB" id="A0A5N5TJU2"/>
<comment type="caution">
    <text evidence="3">The sequence shown here is derived from an EMBL/GenBank/DDBJ whole genome shotgun (WGS) entry which is preliminary data.</text>
</comment>
<evidence type="ECO:0000256" key="1">
    <source>
        <dbReference type="SAM" id="MobiDB-lite"/>
    </source>
</evidence>
<dbReference type="PANTHER" id="PTHR15960">
    <property type="entry name" value="LD44032P"/>
    <property type="match status" value="1"/>
</dbReference>
<dbReference type="Proteomes" id="UP000326759">
    <property type="component" value="Unassembled WGS sequence"/>
</dbReference>
<dbReference type="InterPro" id="IPR015940">
    <property type="entry name" value="UBA"/>
</dbReference>
<feature type="compositionally biased region" description="Basic and acidic residues" evidence="1">
    <location>
        <begin position="43"/>
        <end position="101"/>
    </location>
</feature>
<dbReference type="InterPro" id="IPR038870">
    <property type="entry name" value="UBAP1"/>
</dbReference>
<evidence type="ECO:0000313" key="3">
    <source>
        <dbReference type="EMBL" id="KAB7506434.1"/>
    </source>
</evidence>
<feature type="region of interest" description="Disordered" evidence="1">
    <location>
        <begin position="43"/>
        <end position="120"/>
    </location>
</feature>
<dbReference type="PANTHER" id="PTHR15960:SF5">
    <property type="entry name" value="LD44032P"/>
    <property type="match status" value="1"/>
</dbReference>
<name>A0A5N5TJU2_9CRUS</name>
<feature type="compositionally biased region" description="Polar residues" evidence="1">
    <location>
        <begin position="134"/>
        <end position="143"/>
    </location>
</feature>
<dbReference type="OrthoDB" id="2018023at2759"/>
<evidence type="ECO:0000313" key="4">
    <source>
        <dbReference type="Proteomes" id="UP000326759"/>
    </source>
</evidence>
<organism evidence="3 4">
    <name type="scientific">Armadillidium nasatum</name>
    <dbReference type="NCBI Taxonomy" id="96803"/>
    <lineage>
        <taxon>Eukaryota</taxon>
        <taxon>Metazoa</taxon>
        <taxon>Ecdysozoa</taxon>
        <taxon>Arthropoda</taxon>
        <taxon>Crustacea</taxon>
        <taxon>Multicrustacea</taxon>
        <taxon>Malacostraca</taxon>
        <taxon>Eumalacostraca</taxon>
        <taxon>Peracarida</taxon>
        <taxon>Isopoda</taxon>
        <taxon>Oniscidea</taxon>
        <taxon>Crinocheta</taxon>
        <taxon>Armadillidiidae</taxon>
        <taxon>Armadillidium</taxon>
    </lineage>
</organism>
<gene>
    <name evidence="3" type="ORF">Anas_04311</name>
</gene>
<feature type="region of interest" description="Disordered" evidence="1">
    <location>
        <begin position="410"/>
        <end position="436"/>
    </location>
</feature>